<evidence type="ECO:0000313" key="13">
    <source>
        <dbReference type="Proteomes" id="UP000827092"/>
    </source>
</evidence>
<dbReference type="GO" id="GO:0003968">
    <property type="term" value="F:RNA-directed RNA polymerase activity"/>
    <property type="evidence" value="ECO:0007669"/>
    <property type="project" value="UniProtKB-KW"/>
</dbReference>
<comment type="caution">
    <text evidence="12">The sequence shown here is derived from an EMBL/GenBank/DDBJ whole genome shotgun (WGS) entry which is preliminary data.</text>
</comment>
<dbReference type="InterPro" id="IPR058752">
    <property type="entry name" value="RDRP_C_head"/>
</dbReference>
<protein>
    <recommendedName>
        <fullName evidence="8">RNA-dependent RNA polymerase</fullName>
        <ecNumber evidence="8">2.7.7.48</ecNumber>
    </recommendedName>
</protein>
<keyword evidence="5 8" id="KW-0694">RNA-binding</keyword>
<evidence type="ECO:0000256" key="7">
    <source>
        <dbReference type="ARBA" id="ARBA00048744"/>
    </source>
</evidence>
<dbReference type="InterPro" id="IPR007855">
    <property type="entry name" value="RDRP"/>
</dbReference>
<dbReference type="InterPro" id="IPR057493">
    <property type="entry name" value="PH_RdRP-assoc"/>
</dbReference>
<dbReference type="InterPro" id="IPR057596">
    <property type="entry name" value="RDRP_core"/>
</dbReference>
<dbReference type="EMBL" id="JAFNEN010000586">
    <property type="protein sequence ID" value="KAG8180104.1"/>
    <property type="molecule type" value="Genomic_DNA"/>
</dbReference>
<feature type="domain" description="PH-like" evidence="10">
    <location>
        <begin position="78"/>
        <end position="186"/>
    </location>
</feature>
<evidence type="ECO:0000256" key="5">
    <source>
        <dbReference type="ARBA" id="ARBA00022884"/>
    </source>
</evidence>
<evidence type="ECO:0000256" key="2">
    <source>
        <dbReference type="ARBA" id="ARBA00022484"/>
    </source>
</evidence>
<sequence length="1282" mass="147976">MYQEFLGKWNCSYSGVNPSPIVVLYDNNSFFKTRAPCHKDVSCNSIAFGVLPHNGMFHQYAHLNSVFIDFFHDTRNMKIKDLNTEFTLSYNNIRNVFCDTSSYPYQIYLDLHNPPLVFNVEYRRNRYESYTISHLTMTLPTGINIDVFGRSNVMQISLPDESILEEIVSRIHFRCNKKPVHYAKIQVNGSSPPNDESMVLPSFGCTYLLAAILKRNFTMAAQTTNIIQSIQELSLLCSQNEQCLEKALTDVLAALDSGKIINYWHAIKSQFHSYTDANENEVNYTHYIVPQKCRMIRRVTITPSRQLLWAPEIMFGNRVIRKFDSDYALRVSFRDDSMSKLSFQALFAEQNIFDLAIRKPAEHGISIGHRQYKLLAWSNSQIREHGIWMYAMDGQGNTVQQIRSWMGDFSHIHSVSKYMARIGQCFSQTEETVSVPLEEHRVRLEDDIKGGFDPVQCDVYCFSDGVGRISEKLAKEVHEVLGHDKLCSAFQIRYGGYKGMLVIDPTLRDADIVFRRSMKKFDSPENFKLEIAKTSSPIPLRLNRPFITLLNDMGVRHRTFLKLQEEMLKDLTDMLFDEKKASAFLTSHTPNQLFNYKDLSGSGIYLTTEPFFRSLLLALHRHHIEKIKDSANIAIDPSQGRNMLGVLDETGLLNEGEVFVQYTKDVSYGETTRDTKIVERTVLVTKNPCLLPGDVRKFKAVNIPQLKHIVDCIVFPQKGTRPHPNEMAGSDLDGDEYSVLWNDELIFHRANAAPGNFPNPIQDYKEIITEKDIIEFLITYIRNDQVGIIANTHLALADQLDIFDPMCTTVAKKFSYAVDYAKSGVSREFFSLKPKDRPKKYPDFMEKPHKETYKSKKALGKMFRVAHDYESENEHASIAYQDIEMDEDLKYPGFEKYEEDAIKSRNKYNTLLKTILRNYGIQHEAEIFSGAFTKLHCRFRERKDKEEIEKVVVGCIKQLTKSFNAEFHEEFQKCTANMKNIDEDVLKKASAWYVVTYRDKNAEYLSFPWTLSRYLALIKVKKVGSSPIGISPIVQKMDQQIKLCVARNLLPTIYTSLWQNYEFICGDHTIIGLALDVLVLWAQNEEIIQKPGQTARGLLYTDKFIDLFFCIAESAKYISLKGSREPIVKDQLFSPALLCIEFFRFCLTLRFCSKSEVRDLVPFQIYKYNALAKRALVSYQMLTVMGRFESIYFDANEAEDEIEMREVYKDRKCFEGVDWGKARDILERCSQAQDVMLREVLQTKKVIVSAVGSEQSLKALRRILRKNQTYLQELFRTGTLQE</sequence>
<keyword evidence="3 8" id="KW-0808">Transferase</keyword>
<comment type="catalytic activity">
    <reaction evidence="7 8">
        <text>RNA(n) + a ribonucleoside 5'-triphosphate = RNA(n+1) + diphosphate</text>
        <dbReference type="Rhea" id="RHEA:21248"/>
        <dbReference type="Rhea" id="RHEA-COMP:14527"/>
        <dbReference type="Rhea" id="RHEA-COMP:17342"/>
        <dbReference type="ChEBI" id="CHEBI:33019"/>
        <dbReference type="ChEBI" id="CHEBI:61557"/>
        <dbReference type="ChEBI" id="CHEBI:140395"/>
        <dbReference type="EC" id="2.7.7.48"/>
    </reaction>
</comment>
<comment type="similarity">
    <text evidence="1 8">Belongs to the RdRP family.</text>
</comment>
<dbReference type="GO" id="GO:0003723">
    <property type="term" value="F:RNA binding"/>
    <property type="evidence" value="ECO:0007669"/>
    <property type="project" value="UniProtKB-KW"/>
</dbReference>
<keyword evidence="2 8" id="KW-0696">RNA-directed RNA polymerase</keyword>
<keyword evidence="6" id="KW-0943">RNA-mediated gene silencing</keyword>
<evidence type="ECO:0000256" key="3">
    <source>
        <dbReference type="ARBA" id="ARBA00022679"/>
    </source>
</evidence>
<name>A0AAV6U7E8_9ARAC</name>
<reference evidence="12 13" key="1">
    <citation type="journal article" date="2022" name="Nat. Ecol. Evol.">
        <title>A masculinizing supergene underlies an exaggerated male reproductive morph in a spider.</title>
        <authorList>
            <person name="Hendrickx F."/>
            <person name="De Corte Z."/>
            <person name="Sonet G."/>
            <person name="Van Belleghem S.M."/>
            <person name="Kostlbacher S."/>
            <person name="Vangestel C."/>
        </authorList>
    </citation>
    <scope>NUCLEOTIDE SEQUENCE [LARGE SCALE GENOMIC DNA]</scope>
    <source>
        <strain evidence="12">W744_W776</strain>
    </source>
</reference>
<evidence type="ECO:0000256" key="4">
    <source>
        <dbReference type="ARBA" id="ARBA00022695"/>
    </source>
</evidence>
<keyword evidence="13" id="KW-1185">Reference proteome</keyword>
<accession>A0AAV6U7E8</accession>
<dbReference type="Pfam" id="PF26253">
    <property type="entry name" value="RdRP_head"/>
    <property type="match status" value="1"/>
</dbReference>
<feature type="domain" description="RDRP C-terminal head" evidence="11">
    <location>
        <begin position="886"/>
        <end position="1021"/>
    </location>
</feature>
<keyword evidence="4 8" id="KW-0548">Nucleotidyltransferase</keyword>
<dbReference type="EC" id="2.7.7.48" evidence="8"/>
<dbReference type="PANTHER" id="PTHR23079:SF55">
    <property type="entry name" value="RNA-DIRECTED RNA POLYMERASE"/>
    <property type="match status" value="1"/>
</dbReference>
<evidence type="ECO:0000259" key="9">
    <source>
        <dbReference type="Pfam" id="PF05183"/>
    </source>
</evidence>
<dbReference type="PANTHER" id="PTHR23079">
    <property type="entry name" value="RNA-DEPENDENT RNA POLYMERASE"/>
    <property type="match status" value="1"/>
</dbReference>
<organism evidence="12 13">
    <name type="scientific">Oedothorax gibbosus</name>
    <dbReference type="NCBI Taxonomy" id="931172"/>
    <lineage>
        <taxon>Eukaryota</taxon>
        <taxon>Metazoa</taxon>
        <taxon>Ecdysozoa</taxon>
        <taxon>Arthropoda</taxon>
        <taxon>Chelicerata</taxon>
        <taxon>Arachnida</taxon>
        <taxon>Araneae</taxon>
        <taxon>Araneomorphae</taxon>
        <taxon>Entelegynae</taxon>
        <taxon>Araneoidea</taxon>
        <taxon>Linyphiidae</taxon>
        <taxon>Erigoninae</taxon>
        <taxon>Oedothorax</taxon>
    </lineage>
</organism>
<dbReference type="Pfam" id="PF25359">
    <property type="entry name" value="PH_met_RdRP"/>
    <property type="match status" value="1"/>
</dbReference>
<evidence type="ECO:0000256" key="1">
    <source>
        <dbReference type="ARBA" id="ARBA00005762"/>
    </source>
</evidence>
<evidence type="ECO:0000256" key="8">
    <source>
        <dbReference type="RuleBase" id="RU363098"/>
    </source>
</evidence>
<feature type="domain" description="RDRP core" evidence="9">
    <location>
        <begin position="301"/>
        <end position="864"/>
    </location>
</feature>
<dbReference type="Pfam" id="PF05183">
    <property type="entry name" value="RdRP"/>
    <property type="match status" value="1"/>
</dbReference>
<evidence type="ECO:0000256" key="6">
    <source>
        <dbReference type="ARBA" id="ARBA00023158"/>
    </source>
</evidence>
<gene>
    <name evidence="12" type="ORF">JTE90_027883</name>
</gene>
<dbReference type="GO" id="GO:0030422">
    <property type="term" value="P:siRNA processing"/>
    <property type="evidence" value="ECO:0007669"/>
    <property type="project" value="TreeGrafter"/>
</dbReference>
<evidence type="ECO:0000259" key="10">
    <source>
        <dbReference type="Pfam" id="PF25359"/>
    </source>
</evidence>
<evidence type="ECO:0000313" key="12">
    <source>
        <dbReference type="EMBL" id="KAG8180104.1"/>
    </source>
</evidence>
<dbReference type="GO" id="GO:0031380">
    <property type="term" value="C:nuclear RNA-directed RNA polymerase complex"/>
    <property type="evidence" value="ECO:0007669"/>
    <property type="project" value="TreeGrafter"/>
</dbReference>
<proteinExistence type="inferred from homology"/>
<dbReference type="Proteomes" id="UP000827092">
    <property type="component" value="Unassembled WGS sequence"/>
</dbReference>
<evidence type="ECO:0000259" key="11">
    <source>
        <dbReference type="Pfam" id="PF26253"/>
    </source>
</evidence>